<dbReference type="SMART" id="SM01404">
    <property type="entry name" value="CIMR"/>
    <property type="match status" value="14"/>
</dbReference>
<evidence type="ECO:0000256" key="6">
    <source>
        <dbReference type="ARBA" id="ARBA00022989"/>
    </source>
</evidence>
<protein>
    <submittedName>
        <fullName evidence="14">Insulin-like growth factor 2 receptor</fullName>
    </submittedName>
</protein>
<organism evidence="14 15">
    <name type="scientific">Lepisosteus oculatus</name>
    <name type="common">Spotted gar</name>
    <dbReference type="NCBI Taxonomy" id="7918"/>
    <lineage>
        <taxon>Eukaryota</taxon>
        <taxon>Metazoa</taxon>
        <taxon>Chordata</taxon>
        <taxon>Craniata</taxon>
        <taxon>Vertebrata</taxon>
        <taxon>Euteleostomi</taxon>
        <taxon>Actinopterygii</taxon>
        <taxon>Neopterygii</taxon>
        <taxon>Holostei</taxon>
        <taxon>Semionotiformes</taxon>
        <taxon>Lepisosteidae</taxon>
        <taxon>Lepisosteus</taxon>
    </lineage>
</organism>
<feature type="domain" description="MRH" evidence="13">
    <location>
        <begin position="1356"/>
        <end position="1498"/>
    </location>
</feature>
<dbReference type="EMBL" id="AHAT01008259">
    <property type="status" value="NOT_ANNOTATED_CDS"/>
    <property type="molecule type" value="Genomic_DNA"/>
</dbReference>
<feature type="domain" description="MRH" evidence="13">
    <location>
        <begin position="472"/>
        <end position="621"/>
    </location>
</feature>
<feature type="domain" description="MRH" evidence="13">
    <location>
        <begin position="1504"/>
        <end position="1644"/>
    </location>
</feature>
<keyword evidence="2" id="KW-0813">Transport</keyword>
<keyword evidence="7 11" id="KW-0472">Membrane</keyword>
<feature type="domain" description="MRH" evidence="13">
    <location>
        <begin position="1646"/>
        <end position="1791"/>
    </location>
</feature>
<dbReference type="PANTHER" id="PTHR15071">
    <property type="entry name" value="MANNOSE-6-PHOSPHATE RECEPTOR FAMILY MEMBER"/>
    <property type="match status" value="1"/>
</dbReference>
<dbReference type="FunFam" id="2.70.130.10:FF:000019">
    <property type="entry name" value="Insulin-like growth factor 2 receptor"/>
    <property type="match status" value="1"/>
</dbReference>
<dbReference type="Gene3D" id="2.10.10.10">
    <property type="entry name" value="Fibronectin, type II, collagen-binding"/>
    <property type="match status" value="1"/>
</dbReference>
<dbReference type="PRINTS" id="PR00013">
    <property type="entry name" value="FNTYPEII"/>
</dbReference>
<dbReference type="FunFam" id="2.70.130.10:FF:000004">
    <property type="entry name" value="Insulin-like growth factor 2 receptor"/>
    <property type="match status" value="1"/>
</dbReference>
<reference evidence="14" key="2">
    <citation type="submission" date="2025-08" db="UniProtKB">
        <authorList>
            <consortium name="Ensembl"/>
        </authorList>
    </citation>
    <scope>IDENTIFICATION</scope>
</reference>
<feature type="domain" description="MRH" evidence="13">
    <location>
        <begin position="1215"/>
        <end position="1352"/>
    </location>
</feature>
<dbReference type="InterPro" id="IPR000479">
    <property type="entry name" value="CIMR_rpt"/>
</dbReference>
<dbReference type="Ensembl" id="ENSLOCT00000019386.1">
    <property type="protein sequence ID" value="ENSLOCP00000019354.1"/>
    <property type="gene ID" value="ENSLOCG00000015707.1"/>
</dbReference>
<feature type="domain" description="MRH" evidence="13">
    <location>
        <begin position="929"/>
        <end position="1069"/>
    </location>
</feature>
<dbReference type="FunFam" id="2.70.130.10:FF:000038">
    <property type="entry name" value="Insulin-like growth factor 2 receptor"/>
    <property type="match status" value="1"/>
</dbReference>
<feature type="domain" description="MRH" evidence="13">
    <location>
        <begin position="627"/>
        <end position="762"/>
    </location>
</feature>
<dbReference type="FunFam" id="2.70.130.10:FF:000005">
    <property type="entry name" value="Insulin-like growth factor 2 receptor"/>
    <property type="match status" value="1"/>
</dbReference>
<feature type="transmembrane region" description="Helical" evidence="11">
    <location>
        <begin position="2297"/>
        <end position="2319"/>
    </location>
</feature>
<dbReference type="InterPro" id="IPR013806">
    <property type="entry name" value="Kringle-like"/>
</dbReference>
<dbReference type="STRING" id="7918.ENSLOCP00000019354"/>
<evidence type="ECO:0000256" key="7">
    <source>
        <dbReference type="ARBA" id="ARBA00023136"/>
    </source>
</evidence>
<dbReference type="EMBL" id="AHAT01008258">
    <property type="status" value="NOT_ANNOTATED_CDS"/>
    <property type="molecule type" value="Genomic_DNA"/>
</dbReference>
<evidence type="ECO:0000256" key="4">
    <source>
        <dbReference type="ARBA" id="ARBA00022729"/>
    </source>
</evidence>
<feature type="disulfide bond" evidence="9">
    <location>
        <begin position="1894"/>
        <end position="1920"/>
    </location>
</feature>
<dbReference type="Gene3D" id="2.70.130.10">
    <property type="entry name" value="Mannose-6-phosphate receptor binding domain"/>
    <property type="match status" value="15"/>
</dbReference>
<dbReference type="SUPFAM" id="SSF50911">
    <property type="entry name" value="Mannose 6-phosphate receptor domain"/>
    <property type="match status" value="15"/>
</dbReference>
<dbReference type="GO" id="GO:0005770">
    <property type="term" value="C:late endosome"/>
    <property type="evidence" value="ECO:0000318"/>
    <property type="project" value="GO_Central"/>
</dbReference>
<evidence type="ECO:0000256" key="2">
    <source>
        <dbReference type="ARBA" id="ARBA00022448"/>
    </source>
</evidence>
<dbReference type="InterPro" id="IPR036943">
    <property type="entry name" value="FN_type2_sf"/>
</dbReference>
<feature type="domain" description="MRH" evidence="13">
    <location>
        <begin position="765"/>
        <end position="922"/>
    </location>
</feature>
<dbReference type="Pfam" id="PF00040">
    <property type="entry name" value="fn2"/>
    <property type="match status" value="1"/>
</dbReference>
<sequence length="2496" mass="276103">MGPPFEHIPTITCHVVVVRGIITVLTLLSSIAISDESLWYQELCRFKWEAVDPDGNVHYDIKLCSSSPSTTCGETCAICAKNLTTKQSLSVGEVSMLTASPNVMTFNTTQKCSDPNAKQNFQSSISFLCGKTMGTPEFVTVSECVYYFEWRTYVACKKDKFKPHKEVPCYVFDADGKKHDLNPLIKITDGYLVDDSDTDVDLYINICRSITYSGNYCPEGSSACLITSKGEYLDMGHPTESLELLDKDRLMLRYIGVTEGKPEFCGDHTPAVTITFVCPSGRQEGSDPRLTAKENCRYEVEWVTEYACHRDYLETSDCKFSSAEHDISIDLTPLHIDANSETPYRATSTSSDGKDTYFYYLNVCGETSAGECRDTKGSISSCQVKQDGSLTKVAGRYKNQILRYSDGDLTLIYPGGNSCSSGFQRMTIINFECNQTAGNNGKGSPVFVGESDCTYFFNWQTSHACVKEKENLLCRVTDKKKRYDLSALTRYSKPGSNQNWEAVDSTSSKSEKKHFYINICHRILQNEATKGCPEEPAVCAVGQDGKARNLGKFVSSPIKDNDNIRLTYTEGDTCKKDTKIKTVITLLCKPGDLESAPLLRSVSSDECVYEFEWHTAAACVMSMTVGDNCIVSNPQAGFSFDLSPLRNADGYSVSSGDYKYFLNVCGSVKEGICTANAGACQVDKSGSSWNLGDFNSKLSYYDGLIHLNYRNGSKYNNRLHTQRSTFISFLCDREAGVGLPEYQVEDNYTYNFKWYTSYACPEMPIECMVTDLKTMQQYDLSRLSKSEGSDENWQAMDSSQPGNRRKYYINVCRPLNHIPGCDRYASVCEMKYEVQEGIMVEKVSVSNLGIAKKGPMIEDENHLLLEYSDGSACVNEDGNRMAYTTRIHLVCSRGILSSGPRFLMNQNCTATFLWETEAACVISTSEESNTCTLKDPSTGFEFNLQPLASKTGYEALGNGKKFKVNICDSLDECGTDKPAAGCEIEDGKPLGPVGVTKSLQFSTEGLLTLTYKGDLDVATGISKTYIINFICDQDIYPGTLNLVTEEMSSTTHVTHDVFFEVHTALACAPAPVNCEVTDSFGNEYDLSDLSRDDAPWQAIDTSADAKQRTFYINICKPLPLVRGCPGGPLGSCASFPDHSFNLGYIQASPQAAPDGSLSIVYLNGDKCGQSRYSTRIIFQCDDSPGSPVFDRLNGCEYVFIWRTSEACPIHRAQGDHCRVRDPRSGYVFDFTKLSGKDYEVKSGQYNYRFSVCSPLHTKKCKNSESASSCQEDTAQQDFPRIAGLATQNLTYEDGLIMINYTNGEKCHKIYERSTAIVFICDHSKNYGTPVFLKETLDCTYMFEWHTELACLPFKTIECSFKDGNGNSYDLSPLSLHNTNWVVEPMIGSTQKRYYINVCKSLVQQNGSWECPSSAASCMKNGSQYVSLGEVESGLQWENNVLFLQYINGEKCPDGKRNRMTIIRFKCDEDKVDSKPTLITAIEDCVYTFMWFTATACPLKSNVHKDCKVTNPVTGYLFDLNVLNIKGGYTVYDSTNKKKLIRLNVCGGVADSGCGPDAGVCIKDTKTAVNAGLVSKTLTYLDQVVQLTYENGDLCPGSSSLRHKSIFSFVCKSQASSADGPVLVATDKEKCTHFFSWHTPLICEQQVSCSVKNGSSIIDLTPLIHKTGYYSATDAELGRDNSPDFYINICQPLNPIPGVTCPPGAAVCLDPVDGLPIDIGRITGPPQINEAINEVYISFNSNTVCLSDKSKNYTSLILFSCQRGTDLGSPQMIRKSPCSYVFEWATPVVCSDSVSTSGCALKDDQLQFTFSLSSLTGGSYQVPSGSKSYQINVCAPVTDAKCQDSAVCLVLNNAAYSFGNFKAMSMDYRHEDQAIIMKYGSGDPCPTVTTKGEVCTFPFKYHKKSYNSCTTDGRTNGDLWCATTDDYNRDQKWGFCTNATGKMSSTIIFKCDRSADPGSPQLLSETLGCATTFEWKTSVACPPKKMQCKVVSNHKTYDLHALSSLTAPWKFSHGSDSYYINFCQEIHGGLTDCPVTAAVCRQTKTKKTQTLGLFYTQQISVKDEKIYINYSRGDEVCENGIQAKTIVQLECGKTMGIPTFQSLDEKNCEFWLHWETRAACVMTQQEVQMINGTITIPDTGASFSLGAIYFRMHTAYGDIRSNGDKYIYNIQLSGITDTSSGCLGANICQVKVSGEYKRKIGHSSSAKYYVKDGNLDVVIPSDSLCGRDKSKNVSSTIIFQCNPSAGEGIPEFLLEADDCQYLFHWHTSVVCDLVAVMDSGKNDKSDSGLIGLSGRSQAVGAVLSVLLVVLTACLLILLLYKRERRELVLQKVTGCCRRGGNISYKYSKISTEEDGAEDETEWLMEEVATPDSLSRVAKECQENGHITTKPVNADAFNAFPLDEQDSEDEVLTVPGVRIQSSQPSLEWQNGKASPKRPLLEQESDDDLVEFLGEKKTRPKCKGKTQRKRAENLTSFHDDSDEDLLKSHRCYDTTRQAA</sequence>
<dbReference type="FunFam" id="2.10.10.10:FF:000001">
    <property type="entry name" value="Fibronectin 1a isoform 1"/>
    <property type="match status" value="1"/>
</dbReference>
<feature type="compositionally biased region" description="Basic and acidic residues" evidence="10">
    <location>
        <begin position="2481"/>
        <end position="2490"/>
    </location>
</feature>
<keyword evidence="8 9" id="KW-1015">Disulfide bond</keyword>
<proteinExistence type="predicted"/>
<dbReference type="GO" id="GO:0005537">
    <property type="term" value="F:D-mannose binding"/>
    <property type="evidence" value="ECO:0007669"/>
    <property type="project" value="InterPro"/>
</dbReference>
<dbReference type="GO" id="GO:0005520">
    <property type="term" value="F:insulin-like growth factor binding"/>
    <property type="evidence" value="ECO:0000318"/>
    <property type="project" value="GO_Central"/>
</dbReference>
<dbReference type="EMBL" id="AHAT01008260">
    <property type="status" value="NOT_ANNOTATED_CDS"/>
    <property type="molecule type" value="Genomic_DNA"/>
</dbReference>
<dbReference type="PANTHER" id="PTHR15071:SF17">
    <property type="entry name" value="CATION-INDEPENDENT MANNOSE-6-PHOSPHATE RECEPTOR"/>
    <property type="match status" value="1"/>
</dbReference>
<dbReference type="GO" id="GO:0005802">
    <property type="term" value="C:trans-Golgi network"/>
    <property type="evidence" value="ECO:0000318"/>
    <property type="project" value="GO_Central"/>
</dbReference>
<feature type="compositionally biased region" description="Polar residues" evidence="10">
    <location>
        <begin position="2420"/>
        <end position="2430"/>
    </location>
</feature>
<feature type="compositionally biased region" description="Basic residues" evidence="10">
    <location>
        <begin position="2455"/>
        <end position="2465"/>
    </location>
</feature>
<dbReference type="InterPro" id="IPR044865">
    <property type="entry name" value="MRH_dom"/>
</dbReference>
<reference evidence="15" key="1">
    <citation type="submission" date="2011-12" db="EMBL/GenBank/DDBJ databases">
        <title>The Draft Genome of Lepisosteus oculatus.</title>
        <authorList>
            <consortium name="The Broad Institute Genome Assembly &amp; Analysis Group"/>
            <consortium name="Computational R&amp;D Group"/>
            <consortium name="and Sequencing Platform"/>
            <person name="Di Palma F."/>
            <person name="Alfoldi J."/>
            <person name="Johnson J."/>
            <person name="Berlin A."/>
            <person name="Gnerre S."/>
            <person name="Jaffe D."/>
            <person name="MacCallum I."/>
            <person name="Young S."/>
            <person name="Walker B.J."/>
            <person name="Lander E.S."/>
            <person name="Lindblad-Toh K."/>
        </authorList>
    </citation>
    <scope>NUCLEOTIDE SEQUENCE [LARGE SCALE GENOMIC DNA]</scope>
</reference>
<reference evidence="14" key="3">
    <citation type="submission" date="2025-09" db="UniProtKB">
        <authorList>
            <consortium name="Ensembl"/>
        </authorList>
    </citation>
    <scope>IDENTIFICATION</scope>
</reference>
<dbReference type="InterPro" id="IPR009011">
    <property type="entry name" value="Man6P_isomerase_rcpt-bd_dom_sf"/>
</dbReference>
<keyword evidence="3 11" id="KW-0812">Transmembrane</keyword>
<dbReference type="GO" id="GO:0005886">
    <property type="term" value="C:plasma membrane"/>
    <property type="evidence" value="ECO:0000318"/>
    <property type="project" value="GO_Central"/>
</dbReference>
<feature type="domain" description="MRH" evidence="13">
    <location>
        <begin position="1985"/>
        <end position="2121"/>
    </location>
</feature>
<keyword evidence="6 11" id="KW-1133">Transmembrane helix</keyword>
<dbReference type="SUPFAM" id="SSF57440">
    <property type="entry name" value="Kringle-like"/>
    <property type="match status" value="1"/>
</dbReference>
<evidence type="ECO:0000256" key="10">
    <source>
        <dbReference type="SAM" id="MobiDB-lite"/>
    </source>
</evidence>
<evidence type="ECO:0000256" key="11">
    <source>
        <dbReference type="SAM" id="Phobius"/>
    </source>
</evidence>
<dbReference type="InParanoid" id="W5NFE5"/>
<feature type="disulfide bond" evidence="9">
    <location>
        <begin position="1908"/>
        <end position="1935"/>
    </location>
</feature>
<feature type="domain" description="MRH" evidence="13">
    <location>
        <begin position="42"/>
        <end position="158"/>
    </location>
</feature>
<keyword evidence="15" id="KW-1185">Reference proteome</keyword>
<comment type="subcellular location">
    <subcellularLocation>
        <location evidence="1">Endomembrane system</location>
    </subcellularLocation>
</comment>
<feature type="domain" description="MRH" evidence="13">
    <location>
        <begin position="167"/>
        <end position="310"/>
    </location>
</feature>
<dbReference type="HOGENOM" id="CLU_001182_0_0_1"/>
<dbReference type="FunFam" id="2.70.130.10:FF:000022">
    <property type="entry name" value="Insulin-like growth factor 2 receptor"/>
    <property type="match status" value="1"/>
</dbReference>
<evidence type="ECO:0000259" key="12">
    <source>
        <dbReference type="PROSITE" id="PS51092"/>
    </source>
</evidence>
<keyword evidence="4" id="KW-0732">Signal</keyword>
<dbReference type="FunCoup" id="W5NFE5">
    <property type="interactions" value="699"/>
</dbReference>
<dbReference type="Pfam" id="PF00878">
    <property type="entry name" value="CIMR"/>
    <property type="match status" value="14"/>
</dbReference>
<feature type="domain" description="MRH" evidence="13">
    <location>
        <begin position="316"/>
        <end position="467"/>
    </location>
</feature>
<dbReference type="GeneTree" id="ENSGT00390000013943"/>
<evidence type="ECO:0000259" key="13">
    <source>
        <dbReference type="PROSITE" id="PS51914"/>
    </source>
</evidence>
<dbReference type="Proteomes" id="UP000018468">
    <property type="component" value="Linkage group LG1"/>
</dbReference>
<dbReference type="PROSITE" id="PS51914">
    <property type="entry name" value="MRH"/>
    <property type="match status" value="15"/>
</dbReference>
<evidence type="ECO:0000256" key="5">
    <source>
        <dbReference type="ARBA" id="ARBA00022737"/>
    </source>
</evidence>
<evidence type="ECO:0000256" key="9">
    <source>
        <dbReference type="PROSITE-ProRule" id="PRU00479"/>
    </source>
</evidence>
<dbReference type="FunFam" id="2.70.130.10:FF:000009">
    <property type="entry name" value="Insulin-like growth factor 2 receptor"/>
    <property type="match status" value="1"/>
</dbReference>
<dbReference type="CDD" id="cd00062">
    <property type="entry name" value="FN2"/>
    <property type="match status" value="1"/>
</dbReference>
<feature type="domain" description="MRH" evidence="13">
    <location>
        <begin position="1072"/>
        <end position="1209"/>
    </location>
</feature>
<dbReference type="GO" id="GO:0007041">
    <property type="term" value="P:lysosomal transport"/>
    <property type="evidence" value="ECO:0000318"/>
    <property type="project" value="GO_Central"/>
</dbReference>
<dbReference type="FunFam" id="2.70.130.10:FF:000013">
    <property type="entry name" value="Insulin-like growth factor 2 receptor"/>
    <property type="match status" value="1"/>
</dbReference>
<evidence type="ECO:0000256" key="1">
    <source>
        <dbReference type="ARBA" id="ARBA00004308"/>
    </source>
</evidence>
<evidence type="ECO:0000313" key="15">
    <source>
        <dbReference type="Proteomes" id="UP000018468"/>
    </source>
</evidence>
<dbReference type="OMA" id="FITYQSS"/>
<dbReference type="FunFam" id="2.70.130.10:FF:000016">
    <property type="entry name" value="Insulin-like growth factor 2 receptor"/>
    <property type="match status" value="1"/>
</dbReference>
<dbReference type="FunFam" id="2.70.130.10:FF:000011">
    <property type="entry name" value="Insulin-like growth factor 2 receptor"/>
    <property type="match status" value="1"/>
</dbReference>
<dbReference type="FunFam" id="2.70.130.10:FF:000012">
    <property type="entry name" value="Insulin-like growth factor 2 receptor"/>
    <property type="match status" value="1"/>
</dbReference>
<keyword evidence="5" id="KW-0677">Repeat</keyword>
<dbReference type="InterPro" id="IPR000562">
    <property type="entry name" value="FN_type2_dom"/>
</dbReference>
<feature type="domain" description="MRH" evidence="13">
    <location>
        <begin position="1796"/>
        <end position="1982"/>
    </location>
</feature>
<evidence type="ECO:0000256" key="8">
    <source>
        <dbReference type="ARBA" id="ARBA00023157"/>
    </source>
</evidence>
<evidence type="ECO:0000313" key="14">
    <source>
        <dbReference type="Ensembl" id="ENSLOCP00000019354.1"/>
    </source>
</evidence>
<dbReference type="PROSITE" id="PS51092">
    <property type="entry name" value="FN2_2"/>
    <property type="match status" value="1"/>
</dbReference>
<dbReference type="SMART" id="SM00059">
    <property type="entry name" value="FN2"/>
    <property type="match status" value="1"/>
</dbReference>
<dbReference type="PROSITE" id="PS00023">
    <property type="entry name" value="FN2_1"/>
    <property type="match status" value="1"/>
</dbReference>
<feature type="domain" description="MRH" evidence="13">
    <location>
        <begin position="2129"/>
        <end position="2272"/>
    </location>
</feature>
<dbReference type="EMBL" id="AHAT01008262">
    <property type="status" value="NOT_ANNOTATED_CDS"/>
    <property type="molecule type" value="Genomic_DNA"/>
</dbReference>
<dbReference type="FunFam" id="2.70.130.10:FF:000006">
    <property type="entry name" value="Insulin-like growth factor 2 receptor"/>
    <property type="match status" value="1"/>
</dbReference>
<feature type="domain" description="Fibronectin type-II" evidence="12">
    <location>
        <begin position="1889"/>
        <end position="1937"/>
    </location>
</feature>
<dbReference type="GO" id="GO:0038023">
    <property type="term" value="F:signaling receptor activity"/>
    <property type="evidence" value="ECO:0007669"/>
    <property type="project" value="InterPro"/>
</dbReference>
<dbReference type="EMBL" id="AHAT01008261">
    <property type="status" value="NOT_ANNOTATED_CDS"/>
    <property type="molecule type" value="Genomic_DNA"/>
</dbReference>
<evidence type="ECO:0000256" key="3">
    <source>
        <dbReference type="ARBA" id="ARBA00022692"/>
    </source>
</evidence>
<accession>W5NFE5</accession>
<dbReference type="FunFam" id="2.70.130.10:FF:000015">
    <property type="entry name" value="Insulin-like growth factor 2 receptor"/>
    <property type="match status" value="1"/>
</dbReference>
<dbReference type="eggNOG" id="KOG4504">
    <property type="taxonomic scope" value="Eukaryota"/>
</dbReference>
<dbReference type="Bgee" id="ENSLOCG00000015707">
    <property type="expression patterns" value="Expressed in muscle tissue and 13 other cell types or tissues"/>
</dbReference>
<dbReference type="FunFam" id="2.70.130.10:FF:000017">
    <property type="entry name" value="Insulin-like growth factor 2 receptor"/>
    <property type="match status" value="1"/>
</dbReference>
<name>W5NFE5_LEPOC</name>
<feature type="region of interest" description="Disordered" evidence="10">
    <location>
        <begin position="2420"/>
        <end position="2496"/>
    </location>
</feature>
<dbReference type="FunFam" id="2.70.130.10:FF:000007">
    <property type="entry name" value="Insulin-like growth factor 2 receptor"/>
    <property type="match status" value="1"/>
</dbReference>